<sequence length="317" mass="34749">MAKKILITGAGGFVGQLLAEHLLNDGHQVTLADIFDPPIPPAARIQENATTIAADLYENPNIVLSQDLDAIYVFHGIMSAGSEENFDLGYRVNLHSTLNLLEAIRKTCPGIQVIYASSTAIFGQPLPEQPSEATVPTPQGSYGTQKAMIEYLINDYTRRGYINGFSLRFPTISVRPGKPTQAASSWMSGIIREPLQGKESTLPCDDDFKAWLCSPRTLVKNLIHTLSLEKDCMPSHIRQVLLPGITSTVKDMLQALREVGGEDAVKLVKREKASAEIKAMLDSWPITFDVSKALNLGYARDESFKDAVEDFAASLKK</sequence>
<dbReference type="PANTHER" id="PTHR43103:SF3">
    <property type="entry name" value="ADP-L-GLYCERO-D-MANNO-HEPTOSE-6-EPIMERASE"/>
    <property type="match status" value="1"/>
</dbReference>
<dbReference type="EMBL" id="ML992666">
    <property type="protein sequence ID" value="KAF2215272.1"/>
    <property type="molecule type" value="Genomic_DNA"/>
</dbReference>
<evidence type="ECO:0000313" key="5">
    <source>
        <dbReference type="Proteomes" id="UP000799539"/>
    </source>
</evidence>
<evidence type="ECO:0000313" key="4">
    <source>
        <dbReference type="EMBL" id="KAF2215272.1"/>
    </source>
</evidence>
<reference evidence="4" key="1">
    <citation type="journal article" date="2020" name="Stud. Mycol.">
        <title>101 Dothideomycetes genomes: a test case for predicting lifestyles and emergence of pathogens.</title>
        <authorList>
            <person name="Haridas S."/>
            <person name="Albert R."/>
            <person name="Binder M."/>
            <person name="Bloem J."/>
            <person name="Labutti K."/>
            <person name="Salamov A."/>
            <person name="Andreopoulos B."/>
            <person name="Baker S."/>
            <person name="Barry K."/>
            <person name="Bills G."/>
            <person name="Bluhm B."/>
            <person name="Cannon C."/>
            <person name="Castanera R."/>
            <person name="Culley D."/>
            <person name="Daum C."/>
            <person name="Ezra D."/>
            <person name="Gonzalez J."/>
            <person name="Henrissat B."/>
            <person name="Kuo A."/>
            <person name="Liang C."/>
            <person name="Lipzen A."/>
            <person name="Lutzoni F."/>
            <person name="Magnuson J."/>
            <person name="Mondo S."/>
            <person name="Nolan M."/>
            <person name="Ohm R."/>
            <person name="Pangilinan J."/>
            <person name="Park H.-J."/>
            <person name="Ramirez L."/>
            <person name="Alfaro M."/>
            <person name="Sun H."/>
            <person name="Tritt A."/>
            <person name="Yoshinaga Y."/>
            <person name="Zwiers L.-H."/>
            <person name="Turgeon B."/>
            <person name="Goodwin S."/>
            <person name="Spatafora J."/>
            <person name="Crous P."/>
            <person name="Grigoriev I."/>
        </authorList>
    </citation>
    <scope>NUCLEOTIDE SEQUENCE</scope>
    <source>
        <strain evidence="4">SCOH1-5</strain>
    </source>
</reference>
<proteinExistence type="predicted"/>
<keyword evidence="2" id="KW-0119">Carbohydrate metabolism</keyword>
<dbReference type="PANTHER" id="PTHR43103">
    <property type="entry name" value="NUCLEOSIDE-DIPHOSPHATE-SUGAR EPIMERASE"/>
    <property type="match status" value="1"/>
</dbReference>
<dbReference type="Proteomes" id="UP000799539">
    <property type="component" value="Unassembled WGS sequence"/>
</dbReference>
<keyword evidence="1" id="KW-0521">NADP</keyword>
<name>A0A6A6FP85_9PEZI</name>
<dbReference type="SUPFAM" id="SSF51735">
    <property type="entry name" value="NAD(P)-binding Rossmann-fold domains"/>
    <property type="match status" value="1"/>
</dbReference>
<dbReference type="Gene3D" id="3.40.50.720">
    <property type="entry name" value="NAD(P)-binding Rossmann-like Domain"/>
    <property type="match status" value="1"/>
</dbReference>
<dbReference type="OrthoDB" id="16464at2759"/>
<keyword evidence="5" id="KW-1185">Reference proteome</keyword>
<accession>A0A6A6FP85</accession>
<gene>
    <name evidence="4" type="ORF">CERZMDRAFT_82310</name>
</gene>
<evidence type="ECO:0000256" key="1">
    <source>
        <dbReference type="ARBA" id="ARBA00022857"/>
    </source>
</evidence>
<dbReference type="InterPro" id="IPR036291">
    <property type="entry name" value="NAD(P)-bd_dom_sf"/>
</dbReference>
<dbReference type="AlphaFoldDB" id="A0A6A6FP85"/>
<organism evidence="4 5">
    <name type="scientific">Cercospora zeae-maydis SCOH1-5</name>
    <dbReference type="NCBI Taxonomy" id="717836"/>
    <lineage>
        <taxon>Eukaryota</taxon>
        <taxon>Fungi</taxon>
        <taxon>Dikarya</taxon>
        <taxon>Ascomycota</taxon>
        <taxon>Pezizomycotina</taxon>
        <taxon>Dothideomycetes</taxon>
        <taxon>Dothideomycetidae</taxon>
        <taxon>Mycosphaerellales</taxon>
        <taxon>Mycosphaerellaceae</taxon>
        <taxon>Cercospora</taxon>
    </lineage>
</organism>
<dbReference type="Pfam" id="PF01370">
    <property type="entry name" value="Epimerase"/>
    <property type="match status" value="1"/>
</dbReference>
<dbReference type="Gene3D" id="3.90.25.10">
    <property type="entry name" value="UDP-galactose 4-epimerase, domain 1"/>
    <property type="match status" value="1"/>
</dbReference>
<evidence type="ECO:0000259" key="3">
    <source>
        <dbReference type="Pfam" id="PF01370"/>
    </source>
</evidence>
<dbReference type="InterPro" id="IPR001509">
    <property type="entry name" value="Epimerase_deHydtase"/>
</dbReference>
<protein>
    <recommendedName>
        <fullName evidence="3">NAD-dependent epimerase/dehydratase domain-containing protein</fullName>
    </recommendedName>
</protein>
<feature type="domain" description="NAD-dependent epimerase/dehydratase" evidence="3">
    <location>
        <begin position="5"/>
        <end position="201"/>
    </location>
</feature>
<evidence type="ECO:0000256" key="2">
    <source>
        <dbReference type="ARBA" id="ARBA00023277"/>
    </source>
</evidence>